<dbReference type="Proteomes" id="UP000244660">
    <property type="component" value="Unassembled WGS sequence"/>
</dbReference>
<dbReference type="GO" id="GO:0015288">
    <property type="term" value="F:porin activity"/>
    <property type="evidence" value="ECO:0007669"/>
    <property type="project" value="TreeGrafter"/>
</dbReference>
<proteinExistence type="inferred from homology"/>
<keyword evidence="6" id="KW-0472">Membrane</keyword>
<comment type="similarity">
    <text evidence="2">Belongs to the outer membrane factor (OMF) (TC 1.B.17) family.</text>
</comment>
<evidence type="ECO:0000256" key="8">
    <source>
        <dbReference type="SAM" id="SignalP"/>
    </source>
</evidence>
<keyword evidence="4" id="KW-1134">Transmembrane beta strand</keyword>
<protein>
    <recommendedName>
        <fullName evidence="11">TolC family protein</fullName>
    </recommendedName>
</protein>
<organism evidence="9 10">
    <name type="scientific">Helicobacter pylori</name>
    <name type="common">Campylobacter pylori</name>
    <dbReference type="NCBI Taxonomy" id="210"/>
    <lineage>
        <taxon>Bacteria</taxon>
        <taxon>Pseudomonadati</taxon>
        <taxon>Campylobacterota</taxon>
        <taxon>Epsilonproteobacteria</taxon>
        <taxon>Campylobacterales</taxon>
        <taxon>Helicobacteraceae</taxon>
        <taxon>Helicobacter</taxon>
    </lineage>
</organism>
<evidence type="ECO:0000256" key="6">
    <source>
        <dbReference type="ARBA" id="ARBA00023136"/>
    </source>
</evidence>
<dbReference type="InterPro" id="IPR003423">
    <property type="entry name" value="OMP_efflux"/>
</dbReference>
<keyword evidence="8" id="KW-0732">Signal</keyword>
<keyword evidence="5" id="KW-0812">Transmembrane</keyword>
<dbReference type="Gene3D" id="1.20.1600.10">
    <property type="entry name" value="Outer membrane efflux proteins (OEP)"/>
    <property type="match status" value="1"/>
</dbReference>
<dbReference type="GO" id="GO:1990281">
    <property type="term" value="C:efflux pump complex"/>
    <property type="evidence" value="ECO:0007669"/>
    <property type="project" value="TreeGrafter"/>
</dbReference>
<keyword evidence="3" id="KW-0813">Transport</keyword>
<accession>A0A2T6SKJ1</accession>
<evidence type="ECO:0000256" key="4">
    <source>
        <dbReference type="ARBA" id="ARBA00022452"/>
    </source>
</evidence>
<dbReference type="InterPro" id="IPR051906">
    <property type="entry name" value="TolC-like"/>
</dbReference>
<evidence type="ECO:0000313" key="9">
    <source>
        <dbReference type="EMBL" id="PUD37258.1"/>
    </source>
</evidence>
<evidence type="ECO:0000256" key="1">
    <source>
        <dbReference type="ARBA" id="ARBA00004442"/>
    </source>
</evidence>
<dbReference type="PANTHER" id="PTHR30026:SF20">
    <property type="entry name" value="OUTER MEMBRANE PROTEIN TOLC"/>
    <property type="match status" value="1"/>
</dbReference>
<dbReference type="EMBL" id="QBQB01000206">
    <property type="protein sequence ID" value="PUD37258.1"/>
    <property type="molecule type" value="Genomic_DNA"/>
</dbReference>
<feature type="signal peptide" evidence="8">
    <location>
        <begin position="1"/>
        <end position="25"/>
    </location>
</feature>
<keyword evidence="7" id="KW-0998">Cell outer membrane</keyword>
<dbReference type="PANTHER" id="PTHR30026">
    <property type="entry name" value="OUTER MEMBRANE PROTEIN TOLC"/>
    <property type="match status" value="1"/>
</dbReference>
<comment type="caution">
    <text evidence="9">The sequence shown here is derived from an EMBL/GenBank/DDBJ whole genome shotgun (WGS) entry which is preliminary data.</text>
</comment>
<comment type="subcellular location">
    <subcellularLocation>
        <location evidence="1">Cell outer membrane</location>
    </subcellularLocation>
</comment>
<evidence type="ECO:0000313" key="10">
    <source>
        <dbReference type="Proteomes" id="UP000244660"/>
    </source>
</evidence>
<feature type="chain" id="PRO_5015575307" description="TolC family protein" evidence="8">
    <location>
        <begin position="26"/>
        <end position="482"/>
    </location>
</feature>
<name>A0A2T6SKJ1_HELPX</name>
<evidence type="ECO:0000256" key="2">
    <source>
        <dbReference type="ARBA" id="ARBA00007613"/>
    </source>
</evidence>
<dbReference type="GO" id="GO:0015562">
    <property type="term" value="F:efflux transmembrane transporter activity"/>
    <property type="evidence" value="ECO:0007669"/>
    <property type="project" value="InterPro"/>
</dbReference>
<evidence type="ECO:0008006" key="11">
    <source>
        <dbReference type="Google" id="ProtNLM"/>
    </source>
</evidence>
<dbReference type="Pfam" id="PF02321">
    <property type="entry name" value="OEP"/>
    <property type="match status" value="1"/>
</dbReference>
<reference evidence="9 10" key="1">
    <citation type="submission" date="2018-01" db="EMBL/GenBank/DDBJ databases">
        <title>Helicobacter pylori genome-wide association study shows promise for predicting gastric cancer risk.</title>
        <authorList>
            <person name="Berthenet E."/>
            <person name="Yahara K."/>
            <person name="Thorell K."/>
            <person name="Pascoe B."/>
            <person name="Meric G."/>
            <person name="Mikhail J.M."/>
            <person name="Engstrand L."/>
            <person name="Enroth H."/>
            <person name="Burette A."/>
            <person name="Megraud F."/>
            <person name="Atherton J."/>
            <person name="Smith S."/>
            <person name="Wilkinson T.S."/>
            <person name="Hitchings M.D."/>
            <person name="Falush D."/>
            <person name="Sheppard S.K."/>
        </authorList>
    </citation>
    <scope>NUCLEOTIDE SEQUENCE [LARGE SCALE GENOMIC DNA]</scope>
    <source>
        <strain evidence="9 10">462</strain>
    </source>
</reference>
<sequence length="482" mass="55142">MNNTINNTIIRCMSLLGLCVTLTLAQTPSKTPDEIKQILNNYSHKNLKLIDPPTSSLEATPGFLPSPKETATTINQEIAKYHEKSDKAALGLYELLKGATTNLSLQAQELSVKQAMKNHTIAKAMFLPTLNASYNFKNENRDTPEFKHYNTQELQAQVKLNVFNGFSDVNNVKEKSATYRSNVATLEYSRQSIFLQVVQQYYEYFNNLARMIALQKKLEQIQTDIKRVTKLYDKGLTTIDDLQSLKAQGNLSEYDILDMQFALEQNRLTLEYLTNLNVKNLKKTTIDAPNLQLRERKDLVSLREQISALKYQNKQLNYYPKIDVYDSWLFWIQKPAYALGRFGNLYPGQQNTAGVTATLNIFDDIGLSLQKQSIMLGQLANEKNLAYKKLEQEKDEQLYRKSLDIARAKIESSKASLDAANLSFANIKRKYDANLVDFTTYLRGLTTRFDAEVAYNLALNNYEVQKANYIFNSGHKIDDYVH</sequence>
<evidence type="ECO:0000256" key="5">
    <source>
        <dbReference type="ARBA" id="ARBA00022692"/>
    </source>
</evidence>
<dbReference type="GO" id="GO:0009279">
    <property type="term" value="C:cell outer membrane"/>
    <property type="evidence" value="ECO:0007669"/>
    <property type="project" value="UniProtKB-SubCell"/>
</dbReference>
<dbReference type="SUPFAM" id="SSF56954">
    <property type="entry name" value="Outer membrane efflux proteins (OEP)"/>
    <property type="match status" value="1"/>
</dbReference>
<gene>
    <name evidence="9" type="ORF">C2R92_08165</name>
</gene>
<dbReference type="AlphaFoldDB" id="A0A2T6SKJ1"/>
<evidence type="ECO:0000256" key="3">
    <source>
        <dbReference type="ARBA" id="ARBA00022448"/>
    </source>
</evidence>
<evidence type="ECO:0000256" key="7">
    <source>
        <dbReference type="ARBA" id="ARBA00023237"/>
    </source>
</evidence>